<feature type="transmembrane region" description="Helical" evidence="8">
    <location>
        <begin position="239"/>
        <end position="263"/>
    </location>
</feature>
<dbReference type="PANTHER" id="PTHR24243">
    <property type="entry name" value="G-PROTEIN COUPLED RECEPTOR"/>
    <property type="match status" value="1"/>
</dbReference>
<organism evidence="10 12">
    <name type="scientific">Adineta ricciae</name>
    <name type="common">Rotifer</name>
    <dbReference type="NCBI Taxonomy" id="249248"/>
    <lineage>
        <taxon>Eukaryota</taxon>
        <taxon>Metazoa</taxon>
        <taxon>Spiralia</taxon>
        <taxon>Gnathifera</taxon>
        <taxon>Rotifera</taxon>
        <taxon>Eurotatoria</taxon>
        <taxon>Bdelloidea</taxon>
        <taxon>Adinetida</taxon>
        <taxon>Adinetidae</taxon>
        <taxon>Adineta</taxon>
    </lineage>
</organism>
<feature type="transmembrane region" description="Helical" evidence="8">
    <location>
        <begin position="105"/>
        <end position="124"/>
    </location>
</feature>
<keyword evidence="3 8" id="KW-1133">Transmembrane helix</keyword>
<comment type="caution">
    <text evidence="10">The sequence shown here is derived from an EMBL/GenBank/DDBJ whole genome shotgun (WGS) entry which is preliminary data.</text>
</comment>
<dbReference type="OrthoDB" id="10020943at2759"/>
<evidence type="ECO:0000256" key="2">
    <source>
        <dbReference type="ARBA" id="ARBA00022692"/>
    </source>
</evidence>
<feature type="domain" description="G-protein coupled receptors family 1 profile" evidence="9">
    <location>
        <begin position="43"/>
        <end position="302"/>
    </location>
</feature>
<dbReference type="InterPro" id="IPR000276">
    <property type="entry name" value="GPCR_Rhodpsn"/>
</dbReference>
<dbReference type="Proteomes" id="UP000663852">
    <property type="component" value="Unassembled WGS sequence"/>
</dbReference>
<feature type="transmembrane region" description="Helical" evidence="8">
    <location>
        <begin position="181"/>
        <end position="209"/>
    </location>
</feature>
<sequence>MNNTTMSSSISSSDASTISLINVLNRAISQFGFGFIFILGNVGSILMCIVFTQPTYRNSPCAMFFLSASVSQFFTYNFALFTRMLHFGYAILTLNSNLWYCKLRFYLFYIFVAVPRYYIILASIDRYFASSDIALRRRWSSQKIALRLIFANVIFWSVIYTQIIVFYEIGSGICTFRSGHYAIFFTIYIAFDSGVLPILLMLIFGLLTVRNVRQTKARISTNVGQSSRMSKKDVQLHRMLANQIILFVILNMPNPIYLIYSSFTVNMSKSALQSAAETFVSNMTYLLIYLGFSLTFTNFMISSDIFRREFAQILRTKILRQTSIARIPEGGTPVRMLPVNDGDH</sequence>
<dbReference type="SUPFAM" id="SSF81321">
    <property type="entry name" value="Family A G protein-coupled receptor-like"/>
    <property type="match status" value="1"/>
</dbReference>
<dbReference type="GO" id="GO:0005886">
    <property type="term" value="C:plasma membrane"/>
    <property type="evidence" value="ECO:0007669"/>
    <property type="project" value="TreeGrafter"/>
</dbReference>
<evidence type="ECO:0000256" key="5">
    <source>
        <dbReference type="ARBA" id="ARBA00023136"/>
    </source>
</evidence>
<comment type="subcellular location">
    <subcellularLocation>
        <location evidence="1">Membrane</location>
        <topology evidence="1">Multi-pass membrane protein</topology>
    </subcellularLocation>
</comment>
<dbReference type="AlphaFoldDB" id="A0A814N6G6"/>
<keyword evidence="6" id="KW-0675">Receptor</keyword>
<name>A0A814N6G6_ADIRI</name>
<evidence type="ECO:0000313" key="12">
    <source>
        <dbReference type="Proteomes" id="UP000663828"/>
    </source>
</evidence>
<dbReference type="Proteomes" id="UP000663828">
    <property type="component" value="Unassembled WGS sequence"/>
</dbReference>
<feature type="transmembrane region" description="Helical" evidence="8">
    <location>
        <begin position="283"/>
        <end position="301"/>
    </location>
</feature>
<dbReference type="PANTHER" id="PTHR24243:SF230">
    <property type="entry name" value="G-PROTEIN COUPLED RECEPTORS FAMILY 1 PROFILE DOMAIN-CONTAINING PROTEIN"/>
    <property type="match status" value="1"/>
</dbReference>
<evidence type="ECO:0000256" key="7">
    <source>
        <dbReference type="ARBA" id="ARBA00023224"/>
    </source>
</evidence>
<evidence type="ECO:0000313" key="10">
    <source>
        <dbReference type="EMBL" id="CAF1089011.1"/>
    </source>
</evidence>
<evidence type="ECO:0000259" key="9">
    <source>
        <dbReference type="PROSITE" id="PS50262"/>
    </source>
</evidence>
<dbReference type="Gene3D" id="1.20.1070.10">
    <property type="entry name" value="Rhodopsin 7-helix transmembrane proteins"/>
    <property type="match status" value="1"/>
</dbReference>
<keyword evidence="12" id="KW-1185">Reference proteome</keyword>
<gene>
    <name evidence="11" type="ORF">EDS130_LOCUS34531</name>
    <name evidence="10" type="ORF">XAT740_LOCUS17732</name>
</gene>
<protein>
    <recommendedName>
        <fullName evidence="9">G-protein coupled receptors family 1 profile domain-containing protein</fullName>
    </recommendedName>
</protein>
<dbReference type="GO" id="GO:0004930">
    <property type="term" value="F:G protein-coupled receptor activity"/>
    <property type="evidence" value="ECO:0007669"/>
    <property type="project" value="UniProtKB-KW"/>
</dbReference>
<evidence type="ECO:0000313" key="11">
    <source>
        <dbReference type="EMBL" id="CAF1373808.1"/>
    </source>
</evidence>
<evidence type="ECO:0000256" key="3">
    <source>
        <dbReference type="ARBA" id="ARBA00022989"/>
    </source>
</evidence>
<keyword evidence="2 8" id="KW-0812">Transmembrane</keyword>
<evidence type="ECO:0000256" key="6">
    <source>
        <dbReference type="ARBA" id="ARBA00023170"/>
    </source>
</evidence>
<reference evidence="10" key="1">
    <citation type="submission" date="2021-02" db="EMBL/GenBank/DDBJ databases">
        <authorList>
            <person name="Nowell W R."/>
        </authorList>
    </citation>
    <scope>NUCLEOTIDE SEQUENCE</scope>
</reference>
<feature type="transmembrane region" description="Helical" evidence="8">
    <location>
        <begin position="63"/>
        <end position="85"/>
    </location>
</feature>
<keyword evidence="5 8" id="KW-0472">Membrane</keyword>
<dbReference type="InterPro" id="IPR017452">
    <property type="entry name" value="GPCR_Rhodpsn_7TM"/>
</dbReference>
<dbReference type="EMBL" id="CAJNOJ010000290">
    <property type="protein sequence ID" value="CAF1373808.1"/>
    <property type="molecule type" value="Genomic_DNA"/>
</dbReference>
<feature type="transmembrane region" description="Helical" evidence="8">
    <location>
        <begin position="144"/>
        <end position="169"/>
    </location>
</feature>
<dbReference type="EMBL" id="CAJNOR010001164">
    <property type="protein sequence ID" value="CAF1089011.1"/>
    <property type="molecule type" value="Genomic_DNA"/>
</dbReference>
<evidence type="ECO:0000256" key="1">
    <source>
        <dbReference type="ARBA" id="ARBA00004141"/>
    </source>
</evidence>
<feature type="transmembrane region" description="Helical" evidence="8">
    <location>
        <begin position="31"/>
        <end position="51"/>
    </location>
</feature>
<proteinExistence type="predicted"/>
<keyword evidence="4" id="KW-0297">G-protein coupled receptor</keyword>
<evidence type="ECO:0000256" key="4">
    <source>
        <dbReference type="ARBA" id="ARBA00023040"/>
    </source>
</evidence>
<evidence type="ECO:0000256" key="8">
    <source>
        <dbReference type="SAM" id="Phobius"/>
    </source>
</evidence>
<accession>A0A814N6G6</accession>
<keyword evidence="7" id="KW-0807">Transducer</keyword>
<dbReference type="PROSITE" id="PS50262">
    <property type="entry name" value="G_PROTEIN_RECEP_F1_2"/>
    <property type="match status" value="1"/>
</dbReference>
<dbReference type="Pfam" id="PF00001">
    <property type="entry name" value="7tm_1"/>
    <property type="match status" value="1"/>
</dbReference>